<reference evidence="3 4" key="1">
    <citation type="submission" date="2020-08" db="EMBL/GenBank/DDBJ databases">
        <title>Genomic Encyclopedia of Type Strains, Phase IV (KMG-IV): sequencing the most valuable type-strain genomes for metagenomic binning, comparative biology and taxonomic classification.</title>
        <authorList>
            <person name="Goeker M."/>
        </authorList>
    </citation>
    <scope>NUCLEOTIDE SEQUENCE [LARGE SCALE GENOMIC DNA]</scope>
    <source>
        <strain evidence="3 4">DSM 7050</strain>
    </source>
</reference>
<sequence>MLAIVAPANPSSAMTAIAASISSSRRIALIDRLAICATFQLYIDCSFNILYVHLIQAGVHMPAVVISGVKTVETHWIPLADGRKLAARLFLPEGAEDNPVPLILEYIPYRRRDGTRKGDDEIHLFFAAHGYACVRVDISGTGDSDGLLEDEYVKREQDDGLEILAHLCAQPWCTGVAGMIGISWGGFSGLQVAARKPPQLKAIVTACSTDDRYACDAHYNGGLLINDNFGWGGALFSYAALPPDPAVVGEERWREMWKHRLEDHKNHAAQWLNHQRRDAFWKQGSVCEDYSSIECAVLAVGGYLDGYTQAIFNLVENLEAPAKGLCGPWGHTEPHGGVPDPAIGYLQECIRWFDHWLKGIENGAERDPDMRLYLMDYAKPHSHMGARSGRWLGFPQWPARQIVRKQLWLNAGCHLSETPDAGGAKPAISSPLTTGVQGQEWCPYGQGRIAAEGARDQRTDDGGSLCFDTQVLSAEMPLAGVAKIKLRVAADKPQAQVCVRLNDVAPDGTSAFLTFALLNLTHRKSHEFPAPLTPGQFEDVELSFKPIAQTIPVGHRLRVAISSSYWPMAWPSPQRTTLTIDCQACQLDLPILNTEDGLVPVQFEEAAWAEPGAVTVKEPARQLRSLTTDLPTERTELTVLSDDGRFVIEETGTEITAWRRKVYGIDDNDPASCVTQVTCHEEFTRPDWNARLDCEIIISCDLANFYIGGWVKAYERGQIFAERRYDEVIPRDCM</sequence>
<accession>A0ABR6L557</accession>
<dbReference type="InterPro" id="IPR008979">
    <property type="entry name" value="Galactose-bd-like_sf"/>
</dbReference>
<evidence type="ECO:0000256" key="1">
    <source>
        <dbReference type="ARBA" id="ARBA00022801"/>
    </source>
</evidence>
<dbReference type="RefSeq" id="WP_246389594.1">
    <property type="nucleotide sequence ID" value="NZ_BAAAVZ010000015.1"/>
</dbReference>
<dbReference type="SMART" id="SM00939">
    <property type="entry name" value="PepX_C"/>
    <property type="match status" value="1"/>
</dbReference>
<evidence type="ECO:0000313" key="3">
    <source>
        <dbReference type="EMBL" id="MBB4651121.1"/>
    </source>
</evidence>
<dbReference type="InterPro" id="IPR000383">
    <property type="entry name" value="Xaa-Pro-like_dom"/>
</dbReference>
<dbReference type="Gene3D" id="1.10.3020.10">
    <property type="entry name" value="alpha-amino acid ester hydrolase ( Helical cap domain)"/>
    <property type="match status" value="1"/>
</dbReference>
<comment type="caution">
    <text evidence="3">The sequence shown here is derived from an EMBL/GenBank/DDBJ whole genome shotgun (WGS) entry which is preliminary data.</text>
</comment>
<proteinExistence type="predicted"/>
<gene>
    <name evidence="3" type="ORF">GGQ99_002884</name>
</gene>
<dbReference type="Pfam" id="PF02129">
    <property type="entry name" value="Peptidase_S15"/>
    <property type="match status" value="1"/>
</dbReference>
<keyword evidence="1" id="KW-0378">Hydrolase</keyword>
<dbReference type="Gene3D" id="3.40.50.1820">
    <property type="entry name" value="alpha/beta hydrolase"/>
    <property type="match status" value="1"/>
</dbReference>
<dbReference type="EMBL" id="JACHOT010000003">
    <property type="protein sequence ID" value="MBB4651121.1"/>
    <property type="molecule type" value="Genomic_DNA"/>
</dbReference>
<evidence type="ECO:0000259" key="2">
    <source>
        <dbReference type="SMART" id="SM00939"/>
    </source>
</evidence>
<keyword evidence="4" id="KW-1185">Reference proteome</keyword>
<dbReference type="SUPFAM" id="SSF49785">
    <property type="entry name" value="Galactose-binding domain-like"/>
    <property type="match status" value="1"/>
</dbReference>
<dbReference type="SUPFAM" id="SSF53474">
    <property type="entry name" value="alpha/beta-Hydrolases"/>
    <property type="match status" value="1"/>
</dbReference>
<dbReference type="InterPro" id="IPR050585">
    <property type="entry name" value="Xaa-Pro_dipeptidyl-ppase/CocE"/>
</dbReference>
<feature type="domain" description="Xaa-Pro dipeptidyl-peptidase C-terminal" evidence="2">
    <location>
        <begin position="350"/>
        <end position="604"/>
    </location>
</feature>
<dbReference type="NCBIfam" id="TIGR00976">
    <property type="entry name" value="CocE_NonD"/>
    <property type="match status" value="1"/>
</dbReference>
<dbReference type="Pfam" id="PF08530">
    <property type="entry name" value="PepX_C"/>
    <property type="match status" value="1"/>
</dbReference>
<protein>
    <recommendedName>
        <fullName evidence="2">Xaa-Pro dipeptidyl-peptidase C-terminal domain-containing protein</fullName>
    </recommendedName>
</protein>
<dbReference type="Gene3D" id="2.60.120.260">
    <property type="entry name" value="Galactose-binding domain-like"/>
    <property type="match status" value="1"/>
</dbReference>
<dbReference type="Proteomes" id="UP000539538">
    <property type="component" value="Unassembled WGS sequence"/>
</dbReference>
<organism evidence="3 4">
    <name type="scientific">Aminobacter niigataensis</name>
    <dbReference type="NCBI Taxonomy" id="83265"/>
    <lineage>
        <taxon>Bacteria</taxon>
        <taxon>Pseudomonadati</taxon>
        <taxon>Pseudomonadota</taxon>
        <taxon>Alphaproteobacteria</taxon>
        <taxon>Hyphomicrobiales</taxon>
        <taxon>Phyllobacteriaceae</taxon>
        <taxon>Aminobacter</taxon>
    </lineage>
</organism>
<name>A0ABR6L557_9HYPH</name>
<evidence type="ECO:0000313" key="4">
    <source>
        <dbReference type="Proteomes" id="UP000539538"/>
    </source>
</evidence>
<dbReference type="InterPro" id="IPR013736">
    <property type="entry name" value="Xaa-Pro_dipept_C"/>
</dbReference>
<dbReference type="InterPro" id="IPR029058">
    <property type="entry name" value="AB_hydrolase_fold"/>
</dbReference>
<dbReference type="PANTHER" id="PTHR43056">
    <property type="entry name" value="PEPTIDASE S9 PROLYL OLIGOPEPTIDASE"/>
    <property type="match status" value="1"/>
</dbReference>
<dbReference type="InterPro" id="IPR005674">
    <property type="entry name" value="CocE/Ser_esterase"/>
</dbReference>
<dbReference type="PANTHER" id="PTHR43056:SF10">
    <property type="entry name" value="COCE_NOND FAMILY, PUTATIVE (AFU_ORTHOLOGUE AFUA_7G00600)-RELATED"/>
    <property type="match status" value="1"/>
</dbReference>